<keyword evidence="3" id="KW-0460">Magnesium</keyword>
<dbReference type="PANTHER" id="PTHR46470">
    <property type="entry name" value="N-ACYLNEURAMINATE-9-PHOSPHATASE"/>
    <property type="match status" value="1"/>
</dbReference>
<evidence type="ECO:0000256" key="3">
    <source>
        <dbReference type="ARBA" id="ARBA00022842"/>
    </source>
</evidence>
<dbReference type="InterPro" id="IPR051400">
    <property type="entry name" value="HAD-like_hydrolase"/>
</dbReference>
<keyword evidence="5" id="KW-1185">Reference proteome</keyword>
<dbReference type="STRING" id="1526571.AT746_19365"/>
<dbReference type="OrthoDB" id="367448at2"/>
<dbReference type="AlphaFoldDB" id="A0A0U2ZBA6"/>
<dbReference type="Gene3D" id="1.20.120.1600">
    <property type="match status" value="1"/>
</dbReference>
<evidence type="ECO:0000313" key="4">
    <source>
        <dbReference type="EMBL" id="ALT00212.1"/>
    </source>
</evidence>
<dbReference type="PANTHER" id="PTHR46470:SF4">
    <property type="entry name" value="5-AMINO-6-(5-PHOSPHO-D-RIBITYLAMINO)URACIL PHOSPHATASE YIGB"/>
    <property type="match status" value="1"/>
</dbReference>
<dbReference type="GO" id="GO:0016787">
    <property type="term" value="F:hydrolase activity"/>
    <property type="evidence" value="ECO:0007669"/>
    <property type="project" value="UniProtKB-KW"/>
</dbReference>
<dbReference type="Pfam" id="PF00702">
    <property type="entry name" value="Hydrolase"/>
    <property type="match status" value="1"/>
</dbReference>
<dbReference type="NCBIfam" id="TIGR01549">
    <property type="entry name" value="HAD-SF-IA-v1"/>
    <property type="match status" value="1"/>
</dbReference>
<dbReference type="Gene3D" id="3.40.50.1000">
    <property type="entry name" value="HAD superfamily/HAD-like"/>
    <property type="match status" value="1"/>
</dbReference>
<reference evidence="4 5" key="1">
    <citation type="submission" date="2015-12" db="EMBL/GenBank/DDBJ databases">
        <title>Complete genome of Lacimicrobium alkaliphilum KCTC 32984.</title>
        <authorList>
            <person name="Kim S.-G."/>
            <person name="Lee Y.-J."/>
        </authorList>
    </citation>
    <scope>NUCLEOTIDE SEQUENCE [LARGE SCALE GENOMIC DNA]</scope>
    <source>
        <strain evidence="4 5">YelD216</strain>
    </source>
</reference>
<protein>
    <submittedName>
        <fullName evidence="4">HAD family hydrolase</fullName>
    </submittedName>
</protein>
<organism evidence="4 5">
    <name type="scientific">Lacimicrobium alkaliphilum</name>
    <dbReference type="NCBI Taxonomy" id="1526571"/>
    <lineage>
        <taxon>Bacteria</taxon>
        <taxon>Pseudomonadati</taxon>
        <taxon>Pseudomonadota</taxon>
        <taxon>Gammaproteobacteria</taxon>
        <taxon>Alteromonadales</taxon>
        <taxon>Alteromonadaceae</taxon>
        <taxon>Lacimicrobium</taxon>
    </lineage>
</organism>
<dbReference type="InterPro" id="IPR023214">
    <property type="entry name" value="HAD_sf"/>
</dbReference>
<accession>A0A0U2ZBA6</accession>
<dbReference type="EMBL" id="CP013650">
    <property type="protein sequence ID" value="ALT00212.1"/>
    <property type="molecule type" value="Genomic_DNA"/>
</dbReference>
<name>A0A0U2ZBA6_9ALTE</name>
<dbReference type="KEGG" id="lal:AT746_19365"/>
<dbReference type="GO" id="GO:0009231">
    <property type="term" value="P:riboflavin biosynthetic process"/>
    <property type="evidence" value="ECO:0007669"/>
    <property type="project" value="TreeGrafter"/>
</dbReference>
<keyword evidence="2 4" id="KW-0378">Hydrolase</keyword>
<sequence length="240" mass="27267">MIIYRPLQPVKALSFDLDDTLYNNHNIMLRAERALLDFLHLEYPDTARHDIEFWRQIKAQLLRQRPELQSDMGELRRQQLHHGLQTCGYDGETLATATQVAFDYFYDQRSDFKVTESICSLLRQLADRVPMVAITNGNVNLEKIGIAGYFSACYHANLKQPMKPDSRMFELAQAHLGIPAGQILHIGDGFKNDIAGALNAGYQAAWYAANRPMNISDEPASVLPHIQLQQLDELLKLVNS</sequence>
<evidence type="ECO:0000256" key="2">
    <source>
        <dbReference type="ARBA" id="ARBA00022801"/>
    </source>
</evidence>
<dbReference type="SUPFAM" id="SSF56784">
    <property type="entry name" value="HAD-like"/>
    <property type="match status" value="1"/>
</dbReference>
<evidence type="ECO:0000313" key="5">
    <source>
        <dbReference type="Proteomes" id="UP000068447"/>
    </source>
</evidence>
<evidence type="ECO:0000256" key="1">
    <source>
        <dbReference type="ARBA" id="ARBA00001946"/>
    </source>
</evidence>
<proteinExistence type="predicted"/>
<dbReference type="InterPro" id="IPR036412">
    <property type="entry name" value="HAD-like_sf"/>
</dbReference>
<comment type="cofactor">
    <cofactor evidence="1">
        <name>Mg(2+)</name>
        <dbReference type="ChEBI" id="CHEBI:18420"/>
    </cofactor>
</comment>
<dbReference type="RefSeq" id="WP_062483749.1">
    <property type="nucleotide sequence ID" value="NZ_CP013650.1"/>
</dbReference>
<dbReference type="SFLD" id="SFLDG01129">
    <property type="entry name" value="C1.5:_HAD__Beta-PGM__Phosphata"/>
    <property type="match status" value="1"/>
</dbReference>
<gene>
    <name evidence="4" type="ORF">AT746_19365</name>
</gene>
<dbReference type="Proteomes" id="UP000068447">
    <property type="component" value="Chromosome"/>
</dbReference>
<dbReference type="InterPro" id="IPR006439">
    <property type="entry name" value="HAD-SF_hydro_IA"/>
</dbReference>
<dbReference type="SFLD" id="SFLDS00003">
    <property type="entry name" value="Haloacid_Dehalogenase"/>
    <property type="match status" value="1"/>
</dbReference>